<organism evidence="3 4">
    <name type="scientific">Patiria miniata</name>
    <name type="common">Bat star</name>
    <name type="synonym">Asterina miniata</name>
    <dbReference type="NCBI Taxonomy" id="46514"/>
    <lineage>
        <taxon>Eukaryota</taxon>
        <taxon>Metazoa</taxon>
        <taxon>Echinodermata</taxon>
        <taxon>Eleutherozoa</taxon>
        <taxon>Asterozoa</taxon>
        <taxon>Asteroidea</taxon>
        <taxon>Valvatacea</taxon>
        <taxon>Valvatida</taxon>
        <taxon>Asterinidae</taxon>
        <taxon>Patiria</taxon>
    </lineage>
</organism>
<dbReference type="GO" id="GO:0045296">
    <property type="term" value="F:cadherin binding"/>
    <property type="evidence" value="ECO:0007669"/>
    <property type="project" value="TreeGrafter"/>
</dbReference>
<dbReference type="EnsemblMetazoa" id="XM_038208218.1">
    <property type="protein sequence ID" value="XP_038064146.1"/>
    <property type="gene ID" value="LOC119734689"/>
</dbReference>
<dbReference type="Pfam" id="PF25343">
    <property type="entry name" value="PH_UBFD1_C"/>
    <property type="match status" value="1"/>
</dbReference>
<dbReference type="SUPFAM" id="SSF54236">
    <property type="entry name" value="Ubiquitin-like"/>
    <property type="match status" value="1"/>
</dbReference>
<dbReference type="RefSeq" id="XP_038064146.1">
    <property type="nucleotide sequence ID" value="XM_038208218.1"/>
</dbReference>
<accession>A0A914AKQ1</accession>
<dbReference type="InterPro" id="IPR029071">
    <property type="entry name" value="Ubiquitin-like_domsf"/>
</dbReference>
<dbReference type="Proteomes" id="UP000887568">
    <property type="component" value="Unplaced"/>
</dbReference>
<feature type="compositionally biased region" description="Low complexity" evidence="1">
    <location>
        <begin position="43"/>
        <end position="69"/>
    </location>
</feature>
<dbReference type="CDD" id="cd17047">
    <property type="entry name" value="Ubl_UBFD1"/>
    <property type="match status" value="1"/>
</dbReference>
<name>A0A914AKQ1_PATMI</name>
<dbReference type="InterPro" id="IPR000626">
    <property type="entry name" value="Ubiquitin-like_dom"/>
</dbReference>
<dbReference type="Gene3D" id="3.10.20.90">
    <property type="entry name" value="Phosphatidylinositol 3-kinase Catalytic Subunit, Chain A, domain 1"/>
    <property type="match status" value="1"/>
</dbReference>
<dbReference type="OrthoDB" id="267397at2759"/>
<sequence>MATNSGDTADSDADMRDNNAKKPKCSPPESTMDTPDQDKDVKNNSNDVNMESASQQSQTSNSQSQTNSACEPTDSSVCMATEHSPKDSGNSEETAMDVSGEAEMTTASGETAEETAKPKELVDFKVMYNKQKYDVSFDLDGTVATLKTHVQTLTGVPSEMQKLMYRGLMKDDKTLRELNVTKGVKLMLIGSTRNDILEVNKPVPKGAAKVKEEAAPAKEPLCKQKMHKKILDKGIPDDAMPGIKGRQEALPSVPISGMYNKAGGKVRLTFKLEIDQLWIGTKERTEKLPMSSIKNVISEPIEGHEEYHIMAIQLGPTEQSRYWLYWVPTQYTSAIKDAILFKWQYF</sequence>
<dbReference type="OMA" id="SEPIKEH"/>
<dbReference type="GeneID" id="119734689"/>
<dbReference type="Pfam" id="PF00240">
    <property type="entry name" value="ubiquitin"/>
    <property type="match status" value="1"/>
</dbReference>
<evidence type="ECO:0000256" key="1">
    <source>
        <dbReference type="SAM" id="MobiDB-lite"/>
    </source>
</evidence>
<dbReference type="InterPro" id="IPR039120">
    <property type="entry name" value="UBFD1"/>
</dbReference>
<evidence type="ECO:0000313" key="3">
    <source>
        <dbReference type="EnsemblMetazoa" id="XP_038064146.1"/>
    </source>
</evidence>
<proteinExistence type="predicted"/>
<feature type="domain" description="Ubiquitin-like" evidence="2">
    <location>
        <begin position="122"/>
        <end position="195"/>
    </location>
</feature>
<dbReference type="AlphaFoldDB" id="A0A914AKQ1"/>
<dbReference type="PANTHER" id="PTHR16470">
    <property type="entry name" value="UBIQUITIN DOMAIN-CONTAINING PROTEIN UBFD1"/>
    <property type="match status" value="1"/>
</dbReference>
<feature type="region of interest" description="Disordered" evidence="1">
    <location>
        <begin position="1"/>
        <end position="116"/>
    </location>
</feature>
<evidence type="ECO:0000313" key="4">
    <source>
        <dbReference type="Proteomes" id="UP000887568"/>
    </source>
</evidence>
<reference evidence="3" key="1">
    <citation type="submission" date="2022-11" db="UniProtKB">
        <authorList>
            <consortium name="EnsemblMetazoa"/>
        </authorList>
    </citation>
    <scope>IDENTIFICATION</scope>
</reference>
<protein>
    <recommendedName>
        <fullName evidence="2">Ubiquitin-like domain-containing protein</fullName>
    </recommendedName>
</protein>
<feature type="compositionally biased region" description="Low complexity" evidence="1">
    <location>
        <begin position="101"/>
        <end position="110"/>
    </location>
</feature>
<keyword evidence="4" id="KW-1185">Reference proteome</keyword>
<dbReference type="InterPro" id="IPR057455">
    <property type="entry name" value="UBFD1_C"/>
</dbReference>
<dbReference type="PROSITE" id="PS50053">
    <property type="entry name" value="UBIQUITIN_2"/>
    <property type="match status" value="1"/>
</dbReference>
<dbReference type="GO" id="GO:0003723">
    <property type="term" value="F:RNA binding"/>
    <property type="evidence" value="ECO:0007669"/>
    <property type="project" value="TreeGrafter"/>
</dbReference>
<dbReference type="PANTHER" id="PTHR16470:SF0">
    <property type="entry name" value="UBIQUITIN DOMAIN-CONTAINING PROTEIN UBFD1"/>
    <property type="match status" value="1"/>
</dbReference>
<dbReference type="SMART" id="SM00213">
    <property type="entry name" value="UBQ"/>
    <property type="match status" value="1"/>
</dbReference>
<evidence type="ECO:0000259" key="2">
    <source>
        <dbReference type="PROSITE" id="PS50053"/>
    </source>
</evidence>